<dbReference type="KEGG" id="fya:KMW28_24765"/>
<dbReference type="RefSeq" id="WP_169663599.1">
    <property type="nucleotide sequence ID" value="NZ_CP076133.1"/>
</dbReference>
<reference evidence="1 2" key="1">
    <citation type="submission" date="2021-05" db="EMBL/GenBank/DDBJ databases">
        <title>Comparative genomic studies on the polysaccharide-degrading batcterial strains of the Flammeovirga genus.</title>
        <authorList>
            <person name="Zewei F."/>
            <person name="Zheng Z."/>
            <person name="Yu L."/>
            <person name="Ruyue G."/>
            <person name="Yanhong M."/>
            <person name="Yuanyuan C."/>
            <person name="Jingyan G."/>
            <person name="Wenjun H."/>
        </authorList>
    </citation>
    <scope>NUCLEOTIDE SEQUENCE [LARGE SCALE GENOMIC DNA]</scope>
    <source>
        <strain evidence="1 2">NBRC:100898</strain>
    </source>
</reference>
<sequence length="434" mass="47437">MSTWDTESDDNIDEIIKEQKLFLQVGDFDSDSAVDSEFSEIEGLAMEVRNLTIAEDAIKIAADAAAVASIWSFGLGMAAFAALEASAIIDQKIISNKSKKLNEKLQSADTDISKKINPNVENYVAQYKQNNNLIVSKAPKGLDTKACRANLMQFMASVQRKAGKLDAATFKTYAESARIIYNSEGIDKVYDALDELNLSGKTEADVQKFMNTLVGWTPPPSAIVATELVRGMSLLILKNRLNVATKTIETTAREAGIPVEEVGVSAFEAMDAVGKFAAAVVVVMSVVDVVFNILDIVHVVEQCKKMCSELENTIKPKYKEYFNGIKSASIAYKAAITPSTTSWKKVDNVAEYGGASWNNHVKTITGTTVEAAKQYAESNSDITFFFFCKKGMYLDKDKNFNANTAVFFSGTPWYGSAPQCDSYEKTSVVKAEPV</sequence>
<proteinExistence type="predicted"/>
<evidence type="ECO:0000313" key="1">
    <source>
        <dbReference type="EMBL" id="QWG04106.1"/>
    </source>
</evidence>
<dbReference type="Proteomes" id="UP000678679">
    <property type="component" value="Chromosome 2"/>
</dbReference>
<name>A0AAX1NCG6_9BACT</name>
<accession>A0AAX1NCG6</accession>
<gene>
    <name evidence="1" type="ORF">KMW28_24765</name>
</gene>
<evidence type="ECO:0000313" key="2">
    <source>
        <dbReference type="Proteomes" id="UP000678679"/>
    </source>
</evidence>
<organism evidence="1 2">
    <name type="scientific">Flammeovirga yaeyamensis</name>
    <dbReference type="NCBI Taxonomy" id="367791"/>
    <lineage>
        <taxon>Bacteria</taxon>
        <taxon>Pseudomonadati</taxon>
        <taxon>Bacteroidota</taxon>
        <taxon>Cytophagia</taxon>
        <taxon>Cytophagales</taxon>
        <taxon>Flammeovirgaceae</taxon>
        <taxon>Flammeovirga</taxon>
    </lineage>
</organism>
<protein>
    <submittedName>
        <fullName evidence="1">Uncharacterized protein</fullName>
    </submittedName>
</protein>
<dbReference type="AlphaFoldDB" id="A0AAX1NCG6"/>
<keyword evidence="2" id="KW-1185">Reference proteome</keyword>
<dbReference type="EMBL" id="CP076133">
    <property type="protein sequence ID" value="QWG04106.1"/>
    <property type="molecule type" value="Genomic_DNA"/>
</dbReference>